<gene>
    <name evidence="1" type="ORF">PR048_033087</name>
</gene>
<name>A0ABQ9FZ80_9NEOP</name>
<protein>
    <recommendedName>
        <fullName evidence="3">C2H2-type domain-containing protein</fullName>
    </recommendedName>
</protein>
<proteinExistence type="predicted"/>
<evidence type="ECO:0008006" key="3">
    <source>
        <dbReference type="Google" id="ProtNLM"/>
    </source>
</evidence>
<keyword evidence="2" id="KW-1185">Reference proteome</keyword>
<evidence type="ECO:0000313" key="1">
    <source>
        <dbReference type="EMBL" id="KAJ8865567.1"/>
    </source>
</evidence>
<sequence length="295" mass="33073">MRMKQCMELCRNEMAEGNGRSLRPAASSGTIPTWENPGRLRLGGKLVIVWPLRNGNYYVVQIVYKGESCKQDCHLVGERAGGNEIVTTYIHLLRSRTLLQYEDGIFVTLTSSTARDLGELLRTLQKQSYYCGNTLSKSCNARWHESSHTKLTIAIAAIRCYPYCGKTFANSSGVKRHEDSNCPFAIAYNTYPCDNCGLVYGNKCALNAYIRNCATRRTSSTQRCFVSNVASDDFNNLDQVLRPEIVDSSRVSFGLSVLHSWARSLCVCSIVRNGKLGASIKIVLSRRHREPFRTD</sequence>
<organism evidence="1 2">
    <name type="scientific">Dryococelus australis</name>
    <dbReference type="NCBI Taxonomy" id="614101"/>
    <lineage>
        <taxon>Eukaryota</taxon>
        <taxon>Metazoa</taxon>
        <taxon>Ecdysozoa</taxon>
        <taxon>Arthropoda</taxon>
        <taxon>Hexapoda</taxon>
        <taxon>Insecta</taxon>
        <taxon>Pterygota</taxon>
        <taxon>Neoptera</taxon>
        <taxon>Polyneoptera</taxon>
        <taxon>Phasmatodea</taxon>
        <taxon>Verophasmatodea</taxon>
        <taxon>Anareolatae</taxon>
        <taxon>Phasmatidae</taxon>
        <taxon>Eurycanthinae</taxon>
        <taxon>Dryococelus</taxon>
    </lineage>
</organism>
<dbReference type="Proteomes" id="UP001159363">
    <property type="component" value="Chromosome 16"/>
</dbReference>
<dbReference type="EMBL" id="JARBHB010000017">
    <property type="protein sequence ID" value="KAJ8865567.1"/>
    <property type="molecule type" value="Genomic_DNA"/>
</dbReference>
<evidence type="ECO:0000313" key="2">
    <source>
        <dbReference type="Proteomes" id="UP001159363"/>
    </source>
</evidence>
<reference evidence="1 2" key="1">
    <citation type="submission" date="2023-02" db="EMBL/GenBank/DDBJ databases">
        <title>LHISI_Scaffold_Assembly.</title>
        <authorList>
            <person name="Stuart O.P."/>
            <person name="Cleave R."/>
            <person name="Magrath M.J.L."/>
            <person name="Mikheyev A.S."/>
        </authorList>
    </citation>
    <scope>NUCLEOTIDE SEQUENCE [LARGE SCALE GENOMIC DNA]</scope>
    <source>
        <strain evidence="1">Daus_M_001</strain>
        <tissue evidence="1">Leg muscle</tissue>
    </source>
</reference>
<dbReference type="Gene3D" id="3.30.160.60">
    <property type="entry name" value="Classic Zinc Finger"/>
    <property type="match status" value="1"/>
</dbReference>
<accession>A0ABQ9FZ80</accession>
<comment type="caution">
    <text evidence="1">The sequence shown here is derived from an EMBL/GenBank/DDBJ whole genome shotgun (WGS) entry which is preliminary data.</text>
</comment>